<dbReference type="InterPro" id="IPR011012">
    <property type="entry name" value="Longin-like_dom_sf"/>
</dbReference>
<evidence type="ECO:0000313" key="3">
    <source>
        <dbReference type="RefSeq" id="XP_012938844.1"/>
    </source>
</evidence>
<evidence type="ECO:0000256" key="1">
    <source>
        <dbReference type="SAM" id="MobiDB-lite"/>
    </source>
</evidence>
<feature type="region of interest" description="Disordered" evidence="1">
    <location>
        <begin position="1"/>
        <end position="37"/>
    </location>
</feature>
<reference evidence="3" key="1">
    <citation type="submission" date="2025-08" db="UniProtKB">
        <authorList>
            <consortium name="RefSeq"/>
        </authorList>
    </citation>
    <scope>IDENTIFICATION</scope>
</reference>
<name>A0ABM1A1C9_APLCA</name>
<feature type="compositionally biased region" description="Polar residues" evidence="1">
    <location>
        <begin position="1"/>
        <end position="15"/>
    </location>
</feature>
<dbReference type="RefSeq" id="XP_012938844.1">
    <property type="nucleotide sequence ID" value="XM_013083390.2"/>
</dbReference>
<evidence type="ECO:0000313" key="2">
    <source>
        <dbReference type="Proteomes" id="UP000694888"/>
    </source>
</evidence>
<proteinExistence type="predicted"/>
<dbReference type="SUPFAM" id="SSF64356">
    <property type="entry name" value="SNARE-like"/>
    <property type="match status" value="1"/>
</dbReference>
<dbReference type="Proteomes" id="UP000694888">
    <property type="component" value="Unplaced"/>
</dbReference>
<sequence length="156" mass="17430">MTSAMHPPSQLSSPASTENQTTESSETSPSDSSEKNMVEWTRPTALEKMSFNSLARVSEVMLLDSQGGVLAHKRSLQNIPYRKAQKLFAKHLRRRGQKNLNPYFRDENVDFFYLSKNDVYLVAAHPTPEGADSAASLLLYLDLLQRYAGYSGSNTP</sequence>
<accession>A0ABM1A1C9</accession>
<keyword evidence="2" id="KW-1185">Reference proteome</keyword>
<protein>
    <submittedName>
        <fullName evidence="3">Uncharacterized protein LOC106011967</fullName>
    </submittedName>
</protein>
<gene>
    <name evidence="3" type="primary">LOC106011967</name>
</gene>
<feature type="compositionally biased region" description="Low complexity" evidence="1">
    <location>
        <begin position="16"/>
        <end position="31"/>
    </location>
</feature>
<dbReference type="GeneID" id="106011967"/>
<organism evidence="2 3">
    <name type="scientific">Aplysia californica</name>
    <name type="common">California sea hare</name>
    <dbReference type="NCBI Taxonomy" id="6500"/>
    <lineage>
        <taxon>Eukaryota</taxon>
        <taxon>Metazoa</taxon>
        <taxon>Spiralia</taxon>
        <taxon>Lophotrochozoa</taxon>
        <taxon>Mollusca</taxon>
        <taxon>Gastropoda</taxon>
        <taxon>Heterobranchia</taxon>
        <taxon>Euthyneura</taxon>
        <taxon>Tectipleura</taxon>
        <taxon>Aplysiida</taxon>
        <taxon>Aplysioidea</taxon>
        <taxon>Aplysiidae</taxon>
        <taxon>Aplysia</taxon>
    </lineage>
</organism>
<dbReference type="Gene3D" id="3.30.450.60">
    <property type="match status" value="1"/>
</dbReference>